<feature type="domain" description="Resolvase/invertase-type recombinase catalytic" evidence="2">
    <location>
        <begin position="4"/>
        <end position="147"/>
    </location>
</feature>
<dbReference type="PROSITE" id="PS51737">
    <property type="entry name" value="RECOMBINASE_DNA_BIND"/>
    <property type="match status" value="1"/>
</dbReference>
<dbReference type="GO" id="GO:0003677">
    <property type="term" value="F:DNA binding"/>
    <property type="evidence" value="ECO:0007669"/>
    <property type="project" value="InterPro"/>
</dbReference>
<name>A5G114_ACICJ</name>
<dbReference type="eggNOG" id="COG1961">
    <property type="taxonomic scope" value="Bacteria"/>
</dbReference>
<feature type="coiled-coil region" evidence="1">
    <location>
        <begin position="398"/>
        <end position="445"/>
    </location>
</feature>
<dbReference type="PANTHER" id="PTHR30461:SF23">
    <property type="entry name" value="DNA RECOMBINASE-RELATED"/>
    <property type="match status" value="1"/>
</dbReference>
<dbReference type="SMART" id="SM00857">
    <property type="entry name" value="Resolvase"/>
    <property type="match status" value="1"/>
</dbReference>
<evidence type="ECO:0000259" key="2">
    <source>
        <dbReference type="PROSITE" id="PS51736"/>
    </source>
</evidence>
<dbReference type="Pfam" id="PF13408">
    <property type="entry name" value="Zn_ribbon_recom"/>
    <property type="match status" value="1"/>
</dbReference>
<dbReference type="GO" id="GO:0000150">
    <property type="term" value="F:DNA strand exchange activity"/>
    <property type="evidence" value="ECO:0007669"/>
    <property type="project" value="InterPro"/>
</dbReference>
<proteinExistence type="predicted"/>
<dbReference type="KEGG" id="acr:Acry_2352"/>
<dbReference type="Gene3D" id="3.90.1750.20">
    <property type="entry name" value="Putative Large Serine Recombinase, Chain B, Domain 2"/>
    <property type="match status" value="1"/>
</dbReference>
<dbReference type="EMBL" id="CP000697">
    <property type="protein sequence ID" value="ABQ31546.1"/>
    <property type="molecule type" value="Genomic_DNA"/>
</dbReference>
<dbReference type="RefSeq" id="WP_012039993.1">
    <property type="nucleotide sequence ID" value="NC_009484.1"/>
</dbReference>
<dbReference type="InterPro" id="IPR038109">
    <property type="entry name" value="DNA_bind_recomb_sf"/>
</dbReference>
<evidence type="ECO:0000259" key="3">
    <source>
        <dbReference type="PROSITE" id="PS51737"/>
    </source>
</evidence>
<dbReference type="PROSITE" id="PS51736">
    <property type="entry name" value="RECOMBINASES_3"/>
    <property type="match status" value="1"/>
</dbReference>
<accession>A5G114</accession>
<dbReference type="PANTHER" id="PTHR30461">
    <property type="entry name" value="DNA-INVERTASE FROM LAMBDOID PROPHAGE"/>
    <property type="match status" value="1"/>
</dbReference>
<dbReference type="HOGENOM" id="CLU_010686_18_13_5"/>
<evidence type="ECO:0000313" key="5">
    <source>
        <dbReference type="Proteomes" id="UP000000245"/>
    </source>
</evidence>
<dbReference type="InterPro" id="IPR050639">
    <property type="entry name" value="SSR_resolvase"/>
</dbReference>
<evidence type="ECO:0000313" key="4">
    <source>
        <dbReference type="EMBL" id="ABQ31546.1"/>
    </source>
</evidence>
<keyword evidence="1" id="KW-0175">Coiled coil</keyword>
<dbReference type="Pfam" id="PF07508">
    <property type="entry name" value="Recombinase"/>
    <property type="match status" value="1"/>
</dbReference>
<dbReference type="Pfam" id="PF00239">
    <property type="entry name" value="Resolvase"/>
    <property type="match status" value="1"/>
</dbReference>
<dbReference type="AlphaFoldDB" id="A5G114"/>
<dbReference type="Proteomes" id="UP000000245">
    <property type="component" value="Chromosome"/>
</dbReference>
<gene>
    <name evidence="4" type="ordered locus">Acry_2352</name>
</gene>
<protein>
    <submittedName>
        <fullName evidence="4">Resolvase, N-terminal domain protein</fullName>
    </submittedName>
</protein>
<keyword evidence="5" id="KW-1185">Reference proteome</keyword>
<dbReference type="Gene3D" id="3.40.50.1390">
    <property type="entry name" value="Resolvase, N-terminal catalytic domain"/>
    <property type="match status" value="1"/>
</dbReference>
<evidence type="ECO:0000256" key="1">
    <source>
        <dbReference type="SAM" id="Coils"/>
    </source>
</evidence>
<dbReference type="InterPro" id="IPR006119">
    <property type="entry name" value="Resolv_N"/>
</dbReference>
<dbReference type="InterPro" id="IPR036162">
    <property type="entry name" value="Resolvase-like_N_sf"/>
</dbReference>
<reference evidence="4 5" key="1">
    <citation type="submission" date="2007-05" db="EMBL/GenBank/DDBJ databases">
        <title>Complete sequence of chromosome of Acidiphilium cryptum JF-5.</title>
        <authorList>
            <consortium name="US DOE Joint Genome Institute"/>
            <person name="Copeland A."/>
            <person name="Lucas S."/>
            <person name="Lapidus A."/>
            <person name="Barry K."/>
            <person name="Detter J.C."/>
            <person name="Glavina del Rio T."/>
            <person name="Hammon N."/>
            <person name="Israni S."/>
            <person name="Dalin E."/>
            <person name="Tice H."/>
            <person name="Pitluck S."/>
            <person name="Sims D."/>
            <person name="Brettin T."/>
            <person name="Bruce D."/>
            <person name="Han C."/>
            <person name="Schmutz J."/>
            <person name="Larimer F."/>
            <person name="Land M."/>
            <person name="Hauser L."/>
            <person name="Kyrpides N."/>
            <person name="Kim E."/>
            <person name="Magnuson T."/>
            <person name="Richardson P."/>
        </authorList>
    </citation>
    <scope>NUCLEOTIDE SEQUENCE [LARGE SCALE GENOMIC DNA]</scope>
    <source>
        <strain evidence="4 5">JF-5</strain>
    </source>
</reference>
<organism evidence="4 5">
    <name type="scientific">Acidiphilium cryptum (strain JF-5)</name>
    <dbReference type="NCBI Taxonomy" id="349163"/>
    <lineage>
        <taxon>Bacteria</taxon>
        <taxon>Pseudomonadati</taxon>
        <taxon>Pseudomonadota</taxon>
        <taxon>Alphaproteobacteria</taxon>
        <taxon>Acetobacterales</taxon>
        <taxon>Acidocellaceae</taxon>
        <taxon>Acidiphilium</taxon>
    </lineage>
</organism>
<sequence length="564" mass="61388">MAVRVALYARYSTDLQSDASVEDQLRICRARAEREGWTVVESYSDRAISGASMLRPGIQALMEDAGRRRFDVVLAEAMDRLSRDQEDIAALYKRLRFAGVSIVTIAEGEINEMHIGLKGTMNALALKDLAQKTHRGLLGRVEAGLSAGGRAYGYDVVRRIDHKGEPIRGERAINEAEAAIVRRIFTMAAEGASPIAIAKALNGAKIPGPNGRAWQDTTIRGHAERGTGILRNELYTGVQVWNRMRYIKDPATGKRVSRMNPTTEWVREEVPHLRIVDQDLWDCVQERLAAARIASGADKIDRAVFHERRRARHVLTGKVFCGGCGGSFGAVGQDYLSCTAARKQGTCDNRRGIRRSELESLILDALRHQLMQPEHVAEFVAEYTAEYNRLNSERSAALASHKRELESVTRKLDGLIDAIAEGMRAPGLQQKLDTLEARKAELSRLIETAGISLPLLHPNLAETYRERVTDLHAALTREDGGTAALEAVRALIERVEISGGELGDAAGQPKIVLTGAIAAMVGLALEPGSRASKSALGGAGVSGLFASSVMVVAGTGFEPVTFRL</sequence>
<dbReference type="SUPFAM" id="SSF53041">
    <property type="entry name" value="Resolvase-like"/>
    <property type="match status" value="1"/>
</dbReference>
<feature type="domain" description="Recombinase" evidence="3">
    <location>
        <begin position="151"/>
        <end position="294"/>
    </location>
</feature>
<dbReference type="CDD" id="cd00338">
    <property type="entry name" value="Ser_Recombinase"/>
    <property type="match status" value="1"/>
</dbReference>
<dbReference type="InterPro" id="IPR025827">
    <property type="entry name" value="Zn_ribbon_recom_dom"/>
</dbReference>
<dbReference type="InterPro" id="IPR011109">
    <property type="entry name" value="DNA_bind_recombinase_dom"/>
</dbReference>